<name>A0A812NVV7_9DINO</name>
<accession>A0A812NVV7</accession>
<keyword evidence="1" id="KW-0732">Signal</keyword>
<dbReference type="SUPFAM" id="SSF53335">
    <property type="entry name" value="S-adenosyl-L-methionine-dependent methyltransferases"/>
    <property type="match status" value="1"/>
</dbReference>
<proteinExistence type="predicted"/>
<dbReference type="InterPro" id="IPR029063">
    <property type="entry name" value="SAM-dependent_MTases_sf"/>
</dbReference>
<reference evidence="2" key="1">
    <citation type="submission" date="2021-02" db="EMBL/GenBank/DDBJ databases">
        <authorList>
            <person name="Dougan E. K."/>
            <person name="Rhodes N."/>
            <person name="Thang M."/>
            <person name="Chan C."/>
        </authorList>
    </citation>
    <scope>NUCLEOTIDE SEQUENCE</scope>
</reference>
<feature type="signal peptide" evidence="1">
    <location>
        <begin position="1"/>
        <end position="18"/>
    </location>
</feature>
<gene>
    <name evidence="2" type="ORF">SNAT2548_LOCUS17019</name>
</gene>
<dbReference type="InterPro" id="IPR006342">
    <property type="entry name" value="FkbM_mtfrase"/>
</dbReference>
<organism evidence="2 3">
    <name type="scientific">Symbiodinium natans</name>
    <dbReference type="NCBI Taxonomy" id="878477"/>
    <lineage>
        <taxon>Eukaryota</taxon>
        <taxon>Sar</taxon>
        <taxon>Alveolata</taxon>
        <taxon>Dinophyceae</taxon>
        <taxon>Suessiales</taxon>
        <taxon>Symbiodiniaceae</taxon>
        <taxon>Symbiodinium</taxon>
    </lineage>
</organism>
<feature type="chain" id="PRO_5032932230" description="Methyltransferase FkbM domain-containing protein" evidence="1">
    <location>
        <begin position="19"/>
        <end position="704"/>
    </location>
</feature>
<evidence type="ECO:0008006" key="4">
    <source>
        <dbReference type="Google" id="ProtNLM"/>
    </source>
</evidence>
<dbReference type="OrthoDB" id="410066at2759"/>
<sequence length="704" mass="76507">MSLLPALFFACSIWSCRSANSCWSGEYSFARCCLVENAECWGGTFTYESCCLQESLLSDADARHIEKLADNDLDCGCAVPDLGPPAFQGGSFTWCKFRQAVMLNQDLRPFYMPFLQLSVAMLGACPLGALSMMLLDASLKMSNSKVPPDLHKLPSFLRAQEMMQLLLRVESVSLLGVATSGWMIFNQMSNLRGAVQRRLGGTWGNAECLRVPAAQTHAARIYQIVADAVNFVPIGITSLLQALLDESTAINCSLARAGLFLLAAQSMLQQTFLPEEAALAQVPGAPPGPGMEARSLLRVGEASIRQAMDSEGKASGLGALGLLMASPWPFTEVLDLLSYPGRLVLPVANAMQTILELPKEHPLLERAMTTASGHSGSDSEARSYIFRVNPYREMVSDMVRYTRLPFCGLRPFMRMVADIAKNALQAGCANNAAFSGDAETCKFTFVEGGPHLGDCALWASASLRLAGVQTRALAFEPLPDAATLFQQSVAENGLSSSVHVRNAALGETTGQTELIHFRGHNGQATVNGRDFPSQDRREVVTIPALELALDTEVPAIWPRIDALKLSVNGAERNTLAGARKLLSKRRICSVLMHATKCKRGRRPPTEDPAPDSNVSKFAHDLMTFLHEGNMDVYEHNDATTGEGRGRVQRVRSAGEMDSIFDDPQLTEQVYFLALSRDSHCSRAQRHFHAAAGRPTDGPLEDPGH</sequence>
<evidence type="ECO:0000256" key="1">
    <source>
        <dbReference type="SAM" id="SignalP"/>
    </source>
</evidence>
<dbReference type="Proteomes" id="UP000604046">
    <property type="component" value="Unassembled WGS sequence"/>
</dbReference>
<evidence type="ECO:0000313" key="2">
    <source>
        <dbReference type="EMBL" id="CAE7325106.1"/>
    </source>
</evidence>
<evidence type="ECO:0000313" key="3">
    <source>
        <dbReference type="Proteomes" id="UP000604046"/>
    </source>
</evidence>
<dbReference type="AlphaFoldDB" id="A0A812NVV7"/>
<keyword evidence="3" id="KW-1185">Reference proteome</keyword>
<dbReference type="EMBL" id="CAJNDS010002099">
    <property type="protein sequence ID" value="CAE7325106.1"/>
    <property type="molecule type" value="Genomic_DNA"/>
</dbReference>
<dbReference type="Gene3D" id="3.40.50.150">
    <property type="entry name" value="Vaccinia Virus protein VP39"/>
    <property type="match status" value="1"/>
</dbReference>
<comment type="caution">
    <text evidence="2">The sequence shown here is derived from an EMBL/GenBank/DDBJ whole genome shotgun (WGS) entry which is preliminary data.</text>
</comment>
<dbReference type="NCBIfam" id="TIGR01444">
    <property type="entry name" value="fkbM_fam"/>
    <property type="match status" value="1"/>
</dbReference>
<protein>
    <recommendedName>
        <fullName evidence="4">Methyltransferase FkbM domain-containing protein</fullName>
    </recommendedName>
</protein>